<evidence type="ECO:0000256" key="1">
    <source>
        <dbReference type="ARBA" id="ARBA00000822"/>
    </source>
</evidence>
<keyword evidence="4" id="KW-0146">Chitin degradation</keyword>
<keyword evidence="4" id="KW-0624">Polysaccharide degradation</keyword>
<comment type="catalytic activity">
    <reaction evidence="1">
        <text>Random endo-hydrolysis of N-acetyl-beta-D-glucosaminide (1-&gt;4)-beta-linkages in chitin and chitodextrins.</text>
        <dbReference type="EC" id="3.2.1.14"/>
    </reaction>
</comment>
<dbReference type="InterPro" id="IPR011583">
    <property type="entry name" value="Chitinase_II/V-like_cat"/>
</dbReference>
<keyword evidence="4" id="KW-0119">Carbohydrate metabolism</keyword>
<dbReference type="SUPFAM" id="SSF54556">
    <property type="entry name" value="Chitinase insertion domain"/>
    <property type="match status" value="1"/>
</dbReference>
<feature type="chain" id="PRO_5043784166" description="chitinase" evidence="9">
    <location>
        <begin position="41"/>
        <end position="446"/>
    </location>
</feature>
<organism evidence="11">
    <name type="scientific">Tunturiibacter psychrotolerans</name>
    <dbReference type="NCBI Taxonomy" id="3069686"/>
    <lineage>
        <taxon>Bacteria</taxon>
        <taxon>Pseudomonadati</taxon>
        <taxon>Acidobacteriota</taxon>
        <taxon>Terriglobia</taxon>
        <taxon>Terriglobales</taxon>
        <taxon>Acidobacteriaceae</taxon>
        <taxon>Tunturiibacter</taxon>
    </lineage>
</organism>
<accession>A0AAU7ZR25</accession>
<dbReference type="Gene3D" id="3.20.20.80">
    <property type="entry name" value="Glycosidases"/>
    <property type="match status" value="1"/>
</dbReference>
<protein>
    <recommendedName>
        <fullName evidence="2">chitinase</fullName>
        <ecNumber evidence="2">3.2.1.14</ecNumber>
    </recommendedName>
</protein>
<dbReference type="PANTHER" id="PTHR11177">
    <property type="entry name" value="CHITINASE"/>
    <property type="match status" value="1"/>
</dbReference>
<evidence type="ECO:0000256" key="2">
    <source>
        <dbReference type="ARBA" id="ARBA00012729"/>
    </source>
</evidence>
<dbReference type="AlphaFoldDB" id="A0AAU7ZR25"/>
<dbReference type="InterPro" id="IPR029070">
    <property type="entry name" value="Chitinase_insertion_sf"/>
</dbReference>
<feature type="compositionally biased region" description="Polar residues" evidence="8">
    <location>
        <begin position="419"/>
        <end position="428"/>
    </location>
</feature>
<dbReference type="CDD" id="cd06548">
    <property type="entry name" value="GH18_chitinase"/>
    <property type="match status" value="1"/>
</dbReference>
<dbReference type="Pfam" id="PF00704">
    <property type="entry name" value="Glyco_hydro_18"/>
    <property type="match status" value="1"/>
</dbReference>
<feature type="region of interest" description="Disordered" evidence="8">
    <location>
        <begin position="417"/>
        <end position="446"/>
    </location>
</feature>
<evidence type="ECO:0000259" key="10">
    <source>
        <dbReference type="PROSITE" id="PS51910"/>
    </source>
</evidence>
<evidence type="ECO:0000256" key="6">
    <source>
        <dbReference type="RuleBase" id="RU000489"/>
    </source>
</evidence>
<evidence type="ECO:0000313" key="11">
    <source>
        <dbReference type="EMBL" id="XCB33402.1"/>
    </source>
</evidence>
<proteinExistence type="inferred from homology"/>
<keyword evidence="3 6" id="KW-0378">Hydrolase</keyword>
<keyword evidence="5 6" id="KW-0326">Glycosidase</keyword>
<dbReference type="EC" id="3.2.1.14" evidence="2"/>
<dbReference type="EMBL" id="CP132942">
    <property type="protein sequence ID" value="XCB33402.1"/>
    <property type="molecule type" value="Genomic_DNA"/>
</dbReference>
<dbReference type="GO" id="GO:0005975">
    <property type="term" value="P:carbohydrate metabolic process"/>
    <property type="evidence" value="ECO:0007669"/>
    <property type="project" value="InterPro"/>
</dbReference>
<dbReference type="GO" id="GO:0006032">
    <property type="term" value="P:chitin catabolic process"/>
    <property type="evidence" value="ECO:0007669"/>
    <property type="project" value="UniProtKB-KW"/>
</dbReference>
<dbReference type="PROSITE" id="PS01095">
    <property type="entry name" value="GH18_1"/>
    <property type="match status" value="1"/>
</dbReference>
<sequence>MKRFLPRFVCQIVQTFLHRARLLLLLTLAALASQPNAAHAQSNAKIGHQPALKPASIPALVGYFPQWGIYNQPQYLVKNLATGTTPLVDQINYAQGFVTNGHCSIADPNADLNYTFTAEQSVDGKPDTPTQPFRGNLHQLQKLKRKFPNLRILISLEGHATDFADDAQPANRAAFVTSCIDTFLKGQFAPGITIPNLLDGIDLDWEYPHQPDAANYVALLQEFRRQMDALRPGLLLNVAVGPSPRMYEGTDMAEIGRLVDRIGLMTYDMSGPWSDTTGFIAPLTASPNYNGGTVAHSVEAYLEAGVPAEKLLMGVPFYGYGWNQVPEDDNGLAQEGSPIHGDRPYSYIATVIPTSTVYRDPDSQTPWLFDGDIFWTYDDPLSITHKARYVLDHQLGGLMIWELGEDNAASDLLHAAHESLQTPTQPALSNADEPSEGDSALPAPSR</sequence>
<dbReference type="PROSITE" id="PS51910">
    <property type="entry name" value="GH18_2"/>
    <property type="match status" value="1"/>
</dbReference>
<dbReference type="KEGG" id="tpsc:RBB77_00555"/>
<comment type="similarity">
    <text evidence="7">Belongs to the glycosyl hydrolase 18 family.</text>
</comment>
<dbReference type="InterPro" id="IPR001223">
    <property type="entry name" value="Glyco_hydro18_cat"/>
</dbReference>
<evidence type="ECO:0000256" key="7">
    <source>
        <dbReference type="RuleBase" id="RU004453"/>
    </source>
</evidence>
<name>A0AAU7ZR25_9BACT</name>
<feature type="domain" description="GH18" evidence="10">
    <location>
        <begin position="58"/>
        <end position="423"/>
    </location>
</feature>
<dbReference type="InterPro" id="IPR001579">
    <property type="entry name" value="Glyco_hydro_18_chit_AS"/>
</dbReference>
<gene>
    <name evidence="11" type="ORF">RBB77_00555</name>
</gene>
<dbReference type="GO" id="GO:0008843">
    <property type="term" value="F:endochitinase activity"/>
    <property type="evidence" value="ECO:0007669"/>
    <property type="project" value="UniProtKB-EC"/>
</dbReference>
<dbReference type="PANTHER" id="PTHR11177:SF317">
    <property type="entry name" value="CHITINASE 12-RELATED"/>
    <property type="match status" value="1"/>
</dbReference>
<reference evidence="11" key="2">
    <citation type="journal article" date="2024" name="Environ. Microbiol.">
        <title>Genome analysis and description of Tunturibacter gen. nov. expands the diversity of Terriglobia in tundra soils.</title>
        <authorList>
            <person name="Messyasz A."/>
            <person name="Mannisto M.K."/>
            <person name="Kerkhof L.J."/>
            <person name="Haggblom M.M."/>
        </authorList>
    </citation>
    <scope>NUCLEOTIDE SEQUENCE</scope>
    <source>
        <strain evidence="11">X5P6</strain>
    </source>
</reference>
<reference evidence="11" key="1">
    <citation type="submission" date="2023-08" db="EMBL/GenBank/DDBJ databases">
        <authorList>
            <person name="Messyasz A."/>
            <person name="Mannisto M.K."/>
            <person name="Kerkhof L.J."/>
            <person name="Haggblom M."/>
        </authorList>
    </citation>
    <scope>NUCLEOTIDE SEQUENCE</scope>
    <source>
        <strain evidence="11">X5P6</strain>
    </source>
</reference>
<evidence type="ECO:0000256" key="9">
    <source>
        <dbReference type="SAM" id="SignalP"/>
    </source>
</evidence>
<dbReference type="InterPro" id="IPR017853">
    <property type="entry name" value="GH"/>
</dbReference>
<dbReference type="RefSeq" id="WP_353064241.1">
    <property type="nucleotide sequence ID" value="NZ_CP132942.1"/>
</dbReference>
<dbReference type="InterPro" id="IPR050314">
    <property type="entry name" value="Glycosyl_Hydrlase_18"/>
</dbReference>
<dbReference type="SUPFAM" id="SSF51445">
    <property type="entry name" value="(Trans)glycosidases"/>
    <property type="match status" value="1"/>
</dbReference>
<evidence type="ECO:0000256" key="3">
    <source>
        <dbReference type="ARBA" id="ARBA00022801"/>
    </source>
</evidence>
<dbReference type="Gene3D" id="3.10.50.10">
    <property type="match status" value="1"/>
</dbReference>
<keyword evidence="9" id="KW-0732">Signal</keyword>
<dbReference type="GO" id="GO:0008061">
    <property type="term" value="F:chitin binding"/>
    <property type="evidence" value="ECO:0007669"/>
    <property type="project" value="InterPro"/>
</dbReference>
<feature type="signal peptide" evidence="9">
    <location>
        <begin position="1"/>
        <end position="40"/>
    </location>
</feature>
<evidence type="ECO:0000256" key="4">
    <source>
        <dbReference type="ARBA" id="ARBA00023024"/>
    </source>
</evidence>
<evidence type="ECO:0000256" key="8">
    <source>
        <dbReference type="SAM" id="MobiDB-lite"/>
    </source>
</evidence>
<evidence type="ECO:0000256" key="5">
    <source>
        <dbReference type="ARBA" id="ARBA00023295"/>
    </source>
</evidence>
<dbReference type="SMART" id="SM00636">
    <property type="entry name" value="Glyco_18"/>
    <property type="match status" value="1"/>
</dbReference>